<dbReference type="EMBL" id="FCOJ02000013">
    <property type="protein sequence ID" value="SAK57009.1"/>
    <property type="molecule type" value="Genomic_DNA"/>
</dbReference>
<dbReference type="SUPFAM" id="SSF53448">
    <property type="entry name" value="Nucleotide-diphospho-sugar transferases"/>
    <property type="match status" value="1"/>
</dbReference>
<dbReference type="STRING" id="1777143.AWB82_02325"/>
<protein>
    <submittedName>
        <fullName evidence="2">Glycosyl transferase group 2 family protein</fullName>
    </submittedName>
</protein>
<sequence length="260" mass="29461">MKSADSPTIAIITPTANRHAFLPALAHCVMRQTVSWEWLVHDDSPEPSHFMQALSAADSRVRYFHDGAKRLSIGAKRNASIRETSAPIIAHFDDDDYYAPHYLADMHRLMCEQKASLVKLSEFYVYSPAAAFFGYMDLNAKTGTHFALTGPRVKVIEFHEKMQIGADFIMFYGFSYVYEKTLALAQPFEDVSLYEDEHFIRKVIASDNKVIAVDDRGASCLHLVHPASTSRCFSRYMMPGFLMQRLFPDYEGYPLAPALP</sequence>
<gene>
    <name evidence="2" type="ORF">AWB82_02325</name>
</gene>
<dbReference type="Proteomes" id="UP000054596">
    <property type="component" value="Unassembled WGS sequence"/>
</dbReference>
<dbReference type="Gene3D" id="3.90.550.10">
    <property type="entry name" value="Spore Coat Polysaccharide Biosynthesis Protein SpsA, Chain A"/>
    <property type="match status" value="1"/>
</dbReference>
<dbReference type="Pfam" id="PF00535">
    <property type="entry name" value="Glycos_transf_2"/>
    <property type="match status" value="1"/>
</dbReference>
<dbReference type="GO" id="GO:0016740">
    <property type="term" value="F:transferase activity"/>
    <property type="evidence" value="ECO:0007669"/>
    <property type="project" value="UniProtKB-KW"/>
</dbReference>
<evidence type="ECO:0000313" key="3">
    <source>
        <dbReference type="Proteomes" id="UP000054596"/>
    </source>
</evidence>
<proteinExistence type="predicted"/>
<organism evidence="2 3">
    <name type="scientific">Caballeronia glebae</name>
    <dbReference type="NCBI Taxonomy" id="1777143"/>
    <lineage>
        <taxon>Bacteria</taxon>
        <taxon>Pseudomonadati</taxon>
        <taxon>Pseudomonadota</taxon>
        <taxon>Betaproteobacteria</taxon>
        <taxon>Burkholderiales</taxon>
        <taxon>Burkholderiaceae</taxon>
        <taxon>Caballeronia</taxon>
    </lineage>
</organism>
<feature type="domain" description="Glycosyltransferase 2-like" evidence="1">
    <location>
        <begin position="11"/>
        <end position="119"/>
    </location>
</feature>
<dbReference type="InterPro" id="IPR001173">
    <property type="entry name" value="Glyco_trans_2-like"/>
</dbReference>
<keyword evidence="3" id="KW-1185">Reference proteome</keyword>
<dbReference type="CDD" id="cd00761">
    <property type="entry name" value="Glyco_tranf_GTA_type"/>
    <property type="match status" value="1"/>
</dbReference>
<dbReference type="InterPro" id="IPR029044">
    <property type="entry name" value="Nucleotide-diphossugar_trans"/>
</dbReference>
<evidence type="ECO:0000259" key="1">
    <source>
        <dbReference type="Pfam" id="PF00535"/>
    </source>
</evidence>
<evidence type="ECO:0000313" key="2">
    <source>
        <dbReference type="EMBL" id="SAK57009.1"/>
    </source>
</evidence>
<name>A0A158AH07_9BURK</name>
<accession>A0A158AH07</accession>
<keyword evidence="2" id="KW-0808">Transferase</keyword>
<comment type="caution">
    <text evidence="2">The sequence shown here is derived from an EMBL/GenBank/DDBJ whole genome shotgun (WGS) entry which is preliminary data.</text>
</comment>
<dbReference type="OrthoDB" id="215285at2"/>
<dbReference type="AlphaFoldDB" id="A0A158AH07"/>
<reference evidence="2" key="1">
    <citation type="submission" date="2016-01" db="EMBL/GenBank/DDBJ databases">
        <authorList>
            <person name="Peeters C."/>
        </authorList>
    </citation>
    <scope>NUCLEOTIDE SEQUENCE [LARGE SCALE GENOMIC DNA]</scope>
    <source>
        <strain evidence="2">LMG 29325</strain>
    </source>
</reference>
<dbReference type="RefSeq" id="WP_086967266.1">
    <property type="nucleotide sequence ID" value="NZ_FCOJ02000013.1"/>
</dbReference>